<dbReference type="InterPro" id="IPR037124">
    <property type="entry name" value="Chaperonin_GroES_sf"/>
</dbReference>
<dbReference type="GO" id="GO:0044183">
    <property type="term" value="F:protein folding chaperone"/>
    <property type="evidence" value="ECO:0007669"/>
    <property type="project" value="InterPro"/>
</dbReference>
<dbReference type="EMBL" id="KU970832">
    <property type="protein sequence ID" value="ASN63426.1"/>
    <property type="molecule type" value="Genomic_DNA"/>
</dbReference>
<dbReference type="Gene3D" id="2.30.33.40">
    <property type="entry name" value="GroES chaperonin"/>
    <property type="match status" value="1"/>
</dbReference>
<dbReference type="GO" id="GO:0005524">
    <property type="term" value="F:ATP binding"/>
    <property type="evidence" value="ECO:0007669"/>
    <property type="project" value="InterPro"/>
</dbReference>
<dbReference type="Pfam" id="PF00166">
    <property type="entry name" value="Cpn10"/>
    <property type="match status" value="1"/>
</dbReference>
<protein>
    <submittedName>
        <fullName evidence="2">Co-chaperonin GroES</fullName>
    </submittedName>
</protein>
<dbReference type="SUPFAM" id="SSF50129">
    <property type="entry name" value="GroES-like"/>
    <property type="match status" value="1"/>
</dbReference>
<gene>
    <name evidence="2" type="primary">groES</name>
</gene>
<accession>A0A221S3B9</accession>
<evidence type="ECO:0000256" key="1">
    <source>
        <dbReference type="ARBA" id="ARBA00023186"/>
    </source>
</evidence>
<reference evidence="2" key="1">
    <citation type="submission" date="2016-03" db="EMBL/GenBank/DDBJ databases">
        <title>Novel chaperonins are prevalent in the virioplankton and link to viral biology and ecology.</title>
        <authorList>
            <person name="Marine R.L."/>
            <person name="Nasko D.J."/>
            <person name="Polson S.W."/>
            <person name="Wommack K.E."/>
        </authorList>
    </citation>
    <scope>NUCLEOTIDE SEQUENCE</scope>
</reference>
<evidence type="ECO:0000313" key="2">
    <source>
        <dbReference type="EMBL" id="ASN63426.1"/>
    </source>
</evidence>
<name>A0A221S3B9_9VIRU</name>
<dbReference type="CDD" id="cd00320">
    <property type="entry name" value="cpn10"/>
    <property type="match status" value="1"/>
</dbReference>
<dbReference type="InterPro" id="IPR011032">
    <property type="entry name" value="GroES-like_sf"/>
</dbReference>
<proteinExistence type="predicted"/>
<dbReference type="InterPro" id="IPR020818">
    <property type="entry name" value="Chaperonin_GroES"/>
</dbReference>
<organism evidence="2">
    <name type="scientific">uncultured virus</name>
    <dbReference type="NCBI Taxonomy" id="340016"/>
    <lineage>
        <taxon>Viruses</taxon>
        <taxon>environmental samples</taxon>
    </lineage>
</organism>
<sequence>MPFMIMEHDKDPKQKLLDEIGDISAFDIFNNQILVAVYIRPNKTKSGIYLSDQSREEDKVQGKVGLVVKKGPAAFVDETSEWFKDISVEVNDWVVFRPSDGWSITVNNVLCRIIDDTAVRGKVDVPDRVW</sequence>
<keyword evidence="1" id="KW-0143">Chaperone</keyword>